<evidence type="ECO:0000256" key="4">
    <source>
        <dbReference type="ARBA" id="ARBA00006753"/>
    </source>
</evidence>
<evidence type="ECO:0000256" key="6">
    <source>
        <dbReference type="ARBA" id="ARBA00022605"/>
    </source>
</evidence>
<dbReference type="PIRSF" id="PIRSF036497">
    <property type="entry name" value="HDH_short"/>
    <property type="match status" value="1"/>
</dbReference>
<reference evidence="14" key="1">
    <citation type="submission" date="2017-08" db="EMBL/GenBank/DDBJ databases">
        <authorList>
            <person name="Polle J.E."/>
            <person name="Barry K."/>
            <person name="Cushman J."/>
            <person name="Schmutz J."/>
            <person name="Tran D."/>
            <person name="Hathwaick L.T."/>
            <person name="Yim W.C."/>
            <person name="Jenkins J."/>
            <person name="Mckie-Krisberg Z.M."/>
            <person name="Prochnik S."/>
            <person name="Lindquist E."/>
            <person name="Dockter R.B."/>
            <person name="Adam C."/>
            <person name="Molina H."/>
            <person name="Bunkerborg J."/>
            <person name="Jin E."/>
            <person name="Buchheim M."/>
            <person name="Magnuson J."/>
        </authorList>
    </citation>
    <scope>NUCLEOTIDE SEQUENCE</scope>
    <source>
        <strain evidence="14">CCAP 19/18</strain>
    </source>
</reference>
<name>A0ABQ7GD89_DUNSA</name>
<evidence type="ECO:0000256" key="8">
    <source>
        <dbReference type="ARBA" id="ARBA00022857"/>
    </source>
</evidence>
<gene>
    <name evidence="14" type="ORF">DUNSADRAFT_11479</name>
</gene>
<evidence type="ECO:0000256" key="3">
    <source>
        <dbReference type="ARBA" id="ARBA00005062"/>
    </source>
</evidence>
<dbReference type="Proteomes" id="UP000815325">
    <property type="component" value="Unassembled WGS sequence"/>
</dbReference>
<comment type="pathway">
    <text evidence="3">Amino-acid biosynthesis; L-methionine biosynthesis via de novo pathway; L-homoserine from L-aspartate: step 3/3.</text>
</comment>
<sequence>MSGKRACVAVVGASGTVGGALIKQIQAQAGTLESILGSQLRVVGVANTKNMLVSADGVDDHWREKLKTRGPDGAEVNLRSFGQQVATAASAAVSCGIIVDCSASEAVPCLYTEWMHMGLHIVTPNKKFGAGPLPRYHELKQLATKTKRQFMYEATVGAGLPIISTLKGLLETGDRVTKIEGILSGTLSYIFNTYRAGMDVARKVVILARECGVQVELDTLVLESLVPEPLVGLDVDEFMAKLPEYDGYMAQRASAAEAANQVVRYVGSVDVVAGKAAIKVASYDRDHPFAQLGGSDNIVVFETERYKSPLIVRGPGAGTEVTAAGVFFDIIQIVRSHRSS</sequence>
<evidence type="ECO:0000259" key="13">
    <source>
        <dbReference type="Pfam" id="PF03447"/>
    </source>
</evidence>
<comment type="catalytic activity">
    <reaction evidence="11">
        <text>L-homoserine + NADP(+) = L-aspartate 4-semialdehyde + NADPH + H(+)</text>
        <dbReference type="Rhea" id="RHEA:15761"/>
        <dbReference type="ChEBI" id="CHEBI:15378"/>
        <dbReference type="ChEBI" id="CHEBI:57476"/>
        <dbReference type="ChEBI" id="CHEBI:57783"/>
        <dbReference type="ChEBI" id="CHEBI:58349"/>
        <dbReference type="ChEBI" id="CHEBI:537519"/>
        <dbReference type="EC" id="1.1.1.3"/>
    </reaction>
    <physiologicalReaction direction="right-to-left" evidence="11">
        <dbReference type="Rhea" id="RHEA:15763"/>
    </physiologicalReaction>
</comment>
<dbReference type="InterPro" id="IPR011147">
    <property type="entry name" value="Bifunc_Aspkin/hSer_DH"/>
</dbReference>
<organism evidence="14 15">
    <name type="scientific">Dunaliella salina</name>
    <name type="common">Green alga</name>
    <name type="synonym">Protococcus salinus</name>
    <dbReference type="NCBI Taxonomy" id="3046"/>
    <lineage>
        <taxon>Eukaryota</taxon>
        <taxon>Viridiplantae</taxon>
        <taxon>Chlorophyta</taxon>
        <taxon>core chlorophytes</taxon>
        <taxon>Chlorophyceae</taxon>
        <taxon>CS clade</taxon>
        <taxon>Chlamydomonadales</taxon>
        <taxon>Dunaliellaceae</taxon>
        <taxon>Dunaliella</taxon>
    </lineage>
</organism>
<evidence type="ECO:0000313" key="15">
    <source>
        <dbReference type="Proteomes" id="UP000815325"/>
    </source>
</evidence>
<evidence type="ECO:0000256" key="11">
    <source>
        <dbReference type="ARBA" id="ARBA00048841"/>
    </source>
</evidence>
<feature type="domain" description="Aspartate/homoserine dehydrogenase NAD-binding" evidence="13">
    <location>
        <begin position="15"/>
        <end position="153"/>
    </location>
</feature>
<dbReference type="SUPFAM" id="SSF51735">
    <property type="entry name" value="NAD(P)-binding Rossmann-fold domains"/>
    <property type="match status" value="1"/>
</dbReference>
<dbReference type="InterPro" id="IPR022697">
    <property type="entry name" value="HDH_short"/>
</dbReference>
<feature type="domain" description="Homoserine dehydrogenase catalytic" evidence="12">
    <location>
        <begin position="197"/>
        <end position="331"/>
    </location>
</feature>
<accession>A0ABQ7GD89</accession>
<dbReference type="Gene3D" id="3.40.50.720">
    <property type="entry name" value="NAD(P)-binding Rossmann-like Domain"/>
    <property type="match status" value="1"/>
</dbReference>
<comment type="caution">
    <text evidence="14">The sequence shown here is derived from an EMBL/GenBank/DDBJ whole genome shotgun (WGS) entry which is preliminary data.</text>
</comment>
<dbReference type="InterPro" id="IPR036291">
    <property type="entry name" value="NAD(P)-bd_dom_sf"/>
</dbReference>
<keyword evidence="7" id="KW-0791">Threonine biosynthesis</keyword>
<dbReference type="Gene3D" id="3.30.360.10">
    <property type="entry name" value="Dihydrodipicolinate Reductase, domain 2"/>
    <property type="match status" value="1"/>
</dbReference>
<proteinExistence type="inferred from homology"/>
<keyword evidence="9" id="KW-0560">Oxidoreductase</keyword>
<evidence type="ECO:0000256" key="1">
    <source>
        <dbReference type="ARBA" id="ARBA00001920"/>
    </source>
</evidence>
<evidence type="ECO:0000259" key="12">
    <source>
        <dbReference type="Pfam" id="PF00742"/>
    </source>
</evidence>
<evidence type="ECO:0000256" key="7">
    <source>
        <dbReference type="ARBA" id="ARBA00022697"/>
    </source>
</evidence>
<keyword evidence="8" id="KW-0521">NADP</keyword>
<dbReference type="EC" id="1.1.1.3" evidence="5"/>
<dbReference type="PANTHER" id="PTHR43070:SF5">
    <property type="entry name" value="HOMOSERINE DEHYDROGENASE"/>
    <property type="match status" value="1"/>
</dbReference>
<dbReference type="Pfam" id="PF03447">
    <property type="entry name" value="NAD_binding_3"/>
    <property type="match status" value="1"/>
</dbReference>
<dbReference type="EMBL" id="MU069863">
    <property type="protein sequence ID" value="KAF5832579.1"/>
    <property type="molecule type" value="Genomic_DNA"/>
</dbReference>
<evidence type="ECO:0000256" key="10">
    <source>
        <dbReference type="ARBA" id="ARBA00023167"/>
    </source>
</evidence>
<comment type="similarity">
    <text evidence="4">Belongs to the homoserine dehydrogenase family.</text>
</comment>
<keyword evidence="10" id="KW-0486">Methionine biosynthesis</keyword>
<dbReference type="SUPFAM" id="SSF55347">
    <property type="entry name" value="Glyceraldehyde-3-phosphate dehydrogenase-like, C-terminal domain"/>
    <property type="match status" value="1"/>
</dbReference>
<protein>
    <recommendedName>
        <fullName evidence="5">homoserine dehydrogenase</fullName>
        <ecNumber evidence="5">1.1.1.3</ecNumber>
    </recommendedName>
</protein>
<feature type="domain" description="Homoserine dehydrogenase catalytic" evidence="12">
    <location>
        <begin position="161"/>
        <end position="195"/>
    </location>
</feature>
<dbReference type="InterPro" id="IPR005106">
    <property type="entry name" value="Asp/hSer_DH_NAD-bd"/>
</dbReference>
<comment type="cofactor">
    <cofactor evidence="1">
        <name>a metal cation</name>
        <dbReference type="ChEBI" id="CHEBI:25213"/>
    </cofactor>
</comment>
<evidence type="ECO:0000256" key="9">
    <source>
        <dbReference type="ARBA" id="ARBA00023002"/>
    </source>
</evidence>
<evidence type="ECO:0000256" key="5">
    <source>
        <dbReference type="ARBA" id="ARBA00013213"/>
    </source>
</evidence>
<evidence type="ECO:0000256" key="2">
    <source>
        <dbReference type="ARBA" id="ARBA00005056"/>
    </source>
</evidence>
<keyword evidence="6" id="KW-0028">Amino-acid biosynthesis</keyword>
<dbReference type="InterPro" id="IPR001342">
    <property type="entry name" value="HDH_cat"/>
</dbReference>
<comment type="pathway">
    <text evidence="2">Amino-acid biosynthesis; L-threonine biosynthesis; L-threonine from L-aspartate: step 3/5.</text>
</comment>
<evidence type="ECO:0000313" key="14">
    <source>
        <dbReference type="EMBL" id="KAF5832579.1"/>
    </source>
</evidence>
<keyword evidence="15" id="KW-1185">Reference proteome</keyword>
<dbReference type="Pfam" id="PF00742">
    <property type="entry name" value="Homoserine_dh"/>
    <property type="match status" value="2"/>
</dbReference>
<dbReference type="PANTHER" id="PTHR43070">
    <property type="match status" value="1"/>
</dbReference>